<keyword evidence="4 6" id="KW-0067">ATP-binding</keyword>
<dbReference type="RefSeq" id="WP_094437591.1">
    <property type="nucleotide sequence ID" value="NZ_NKDB02000004.1"/>
</dbReference>
<feature type="domain" description="ABC transporter" evidence="5">
    <location>
        <begin position="7"/>
        <end position="254"/>
    </location>
</feature>
<evidence type="ECO:0000259" key="5">
    <source>
        <dbReference type="PROSITE" id="PS50893"/>
    </source>
</evidence>
<dbReference type="PROSITE" id="PS50893">
    <property type="entry name" value="ABC_TRANSPORTER_2"/>
    <property type="match status" value="1"/>
</dbReference>
<dbReference type="EMBL" id="NKDB02000004">
    <property type="protein sequence ID" value="RKJ95079.1"/>
    <property type="molecule type" value="Genomic_DNA"/>
</dbReference>
<dbReference type="PANTHER" id="PTHR45772">
    <property type="entry name" value="CONSERVED COMPONENT OF ABC TRANSPORTER FOR NATURAL AMINO ACIDS-RELATED"/>
    <property type="match status" value="1"/>
</dbReference>
<dbReference type="GO" id="GO:0005886">
    <property type="term" value="C:plasma membrane"/>
    <property type="evidence" value="ECO:0007669"/>
    <property type="project" value="TreeGrafter"/>
</dbReference>
<dbReference type="InterPro" id="IPR003593">
    <property type="entry name" value="AAA+_ATPase"/>
</dbReference>
<dbReference type="InterPro" id="IPR003439">
    <property type="entry name" value="ABC_transporter-like_ATP-bd"/>
</dbReference>
<comment type="caution">
    <text evidence="6">The sequence shown here is derived from an EMBL/GenBank/DDBJ whole genome shotgun (WGS) entry which is preliminary data.</text>
</comment>
<dbReference type="Pfam" id="PF00005">
    <property type="entry name" value="ABC_tran"/>
    <property type="match status" value="1"/>
</dbReference>
<dbReference type="Pfam" id="PF12399">
    <property type="entry name" value="BCA_ABC_TP_C"/>
    <property type="match status" value="1"/>
</dbReference>
<keyword evidence="1" id="KW-0813">Transport</keyword>
<keyword evidence="2" id="KW-1003">Cell membrane</keyword>
<dbReference type="GO" id="GO:0016887">
    <property type="term" value="F:ATP hydrolysis activity"/>
    <property type="evidence" value="ECO:0007669"/>
    <property type="project" value="InterPro"/>
</dbReference>
<keyword evidence="3" id="KW-0547">Nucleotide-binding</keyword>
<dbReference type="InterPro" id="IPR032823">
    <property type="entry name" value="BCA_ABC_TP_C"/>
</dbReference>
<protein>
    <submittedName>
        <fullName evidence="6">ABC transporter ATP-binding protein</fullName>
    </submittedName>
</protein>
<name>A0A420K900_9BURK</name>
<proteinExistence type="predicted"/>
<dbReference type="CDD" id="cd03219">
    <property type="entry name" value="ABC_Mj1267_LivG_branched"/>
    <property type="match status" value="1"/>
</dbReference>
<dbReference type="Proteomes" id="UP000216225">
    <property type="component" value="Unassembled WGS sequence"/>
</dbReference>
<evidence type="ECO:0000313" key="6">
    <source>
        <dbReference type="EMBL" id="RKJ95079.1"/>
    </source>
</evidence>
<dbReference type="Gene3D" id="3.40.50.300">
    <property type="entry name" value="P-loop containing nucleotide triphosphate hydrolases"/>
    <property type="match status" value="1"/>
</dbReference>
<evidence type="ECO:0000256" key="2">
    <source>
        <dbReference type="ARBA" id="ARBA00022475"/>
    </source>
</evidence>
<gene>
    <name evidence="6" type="ORF">CE154_018390</name>
</gene>
<dbReference type="FunFam" id="3.40.50.300:FF:000421">
    <property type="entry name" value="Branched-chain amino acid ABC transporter ATP-binding protein"/>
    <property type="match status" value="1"/>
</dbReference>
<reference evidence="6 7" key="1">
    <citation type="submission" date="2018-09" db="EMBL/GenBank/DDBJ databases">
        <title>Genome comparison of Alicycliphilus sp. BQ1, a polyurethanolytic bacterium, with its closest phylogenetic relatives Alicycliphilus denitrificans BC and K601, unable to attack polyurethane.</title>
        <authorList>
            <person name="Loza-Tavera H."/>
            <person name="Lozano L."/>
            <person name="Cevallos M."/>
            <person name="Maya-Lucas O."/>
            <person name="Garcia-Mena J."/>
            <person name="Hernandez J."/>
        </authorList>
    </citation>
    <scope>NUCLEOTIDE SEQUENCE [LARGE SCALE GENOMIC DNA]</scope>
    <source>
        <strain evidence="6 7">BQ1</strain>
    </source>
</reference>
<evidence type="ECO:0000256" key="4">
    <source>
        <dbReference type="ARBA" id="ARBA00022840"/>
    </source>
</evidence>
<dbReference type="AlphaFoldDB" id="A0A420K900"/>
<dbReference type="InterPro" id="IPR051120">
    <property type="entry name" value="ABC_AA/LPS_Transport"/>
</dbReference>
<evidence type="ECO:0000313" key="7">
    <source>
        <dbReference type="Proteomes" id="UP000216225"/>
    </source>
</evidence>
<evidence type="ECO:0000256" key="1">
    <source>
        <dbReference type="ARBA" id="ARBA00022448"/>
    </source>
</evidence>
<dbReference type="GO" id="GO:0005524">
    <property type="term" value="F:ATP binding"/>
    <property type="evidence" value="ECO:0007669"/>
    <property type="project" value="UniProtKB-KW"/>
</dbReference>
<sequence length="254" mass="26938">MSTAPTLQLDGVGKRFGGLPAVDGLSLSVPPSTITGLIGPNGAGKTTVINLIMGILKLSAGRILFNGKDVSTLEAADLARAGMARTFQNIRLVTEGTVLDNVLSGFHLHQRTGFWANLLGLPSARAEQAAHRAEAQALLERFGMTHLAEHRAGTLSYGHQRRIEMMRALAMKPQLLLLDEPVAGMNDTEASELGHIFSQVAASGVAILLVEHNMRFVTQICSHLYVTASGRLIAQGAPDAVLSDPVVIEAYLGS</sequence>
<dbReference type="InterPro" id="IPR027417">
    <property type="entry name" value="P-loop_NTPase"/>
</dbReference>
<organism evidence="6 7">
    <name type="scientific">Alicycliphilus denitrificans</name>
    <dbReference type="NCBI Taxonomy" id="179636"/>
    <lineage>
        <taxon>Bacteria</taxon>
        <taxon>Pseudomonadati</taxon>
        <taxon>Pseudomonadota</taxon>
        <taxon>Betaproteobacteria</taxon>
        <taxon>Burkholderiales</taxon>
        <taxon>Comamonadaceae</taxon>
        <taxon>Alicycliphilus</taxon>
    </lineage>
</organism>
<evidence type="ECO:0000256" key="3">
    <source>
        <dbReference type="ARBA" id="ARBA00022741"/>
    </source>
</evidence>
<accession>A0A420K900</accession>
<keyword evidence="2" id="KW-0472">Membrane</keyword>
<dbReference type="SUPFAM" id="SSF52540">
    <property type="entry name" value="P-loop containing nucleoside triphosphate hydrolases"/>
    <property type="match status" value="1"/>
</dbReference>
<dbReference type="SMART" id="SM00382">
    <property type="entry name" value="AAA"/>
    <property type="match status" value="1"/>
</dbReference>